<organism evidence="1">
    <name type="scientific">Aspergillus flavus</name>
    <dbReference type="NCBI Taxonomy" id="5059"/>
    <lineage>
        <taxon>Eukaryota</taxon>
        <taxon>Fungi</taxon>
        <taxon>Dikarya</taxon>
        <taxon>Ascomycota</taxon>
        <taxon>Pezizomycotina</taxon>
        <taxon>Eurotiomycetes</taxon>
        <taxon>Eurotiomycetidae</taxon>
        <taxon>Eurotiales</taxon>
        <taxon>Aspergillaceae</taxon>
        <taxon>Aspergillus</taxon>
        <taxon>Aspergillus subgen. Circumdati</taxon>
    </lineage>
</organism>
<dbReference type="Proteomes" id="UP000325434">
    <property type="component" value="Unassembled WGS sequence"/>
</dbReference>
<accession>A0A5N6H8P9</accession>
<evidence type="ECO:0000313" key="1">
    <source>
        <dbReference type="EMBL" id="KAB8250154.1"/>
    </source>
</evidence>
<protein>
    <submittedName>
        <fullName evidence="1">Uncharacterized protein</fullName>
    </submittedName>
</protein>
<name>A0A5N6H8P9_ASPFL</name>
<sequence>MAPRAYCTYIHTYLSFSSMTTKLQRKRYNETTSIGICKINIGVNITSFSFFFFFTRSA</sequence>
<proteinExistence type="predicted"/>
<reference evidence="1" key="1">
    <citation type="submission" date="2019-04" db="EMBL/GenBank/DDBJ databases">
        <title>Friends and foes A comparative genomics study of 23 Aspergillus species from section Flavi.</title>
        <authorList>
            <consortium name="DOE Joint Genome Institute"/>
            <person name="Kjaerbolling I."/>
            <person name="Vesth T."/>
            <person name="Frisvad J.C."/>
            <person name="Nybo J.L."/>
            <person name="Theobald S."/>
            <person name="Kildgaard S."/>
            <person name="Isbrandt T."/>
            <person name="Kuo A."/>
            <person name="Sato A."/>
            <person name="Lyhne E.K."/>
            <person name="Kogle M.E."/>
            <person name="Wiebenga A."/>
            <person name="Kun R.S."/>
            <person name="Lubbers R.J."/>
            <person name="Makela M.R."/>
            <person name="Barry K."/>
            <person name="Chovatia M."/>
            <person name="Clum A."/>
            <person name="Daum C."/>
            <person name="Haridas S."/>
            <person name="He G."/>
            <person name="LaButti K."/>
            <person name="Lipzen A."/>
            <person name="Mondo S."/>
            <person name="Riley R."/>
            <person name="Salamov A."/>
            <person name="Simmons B.A."/>
            <person name="Magnuson J.K."/>
            <person name="Henrissat B."/>
            <person name="Mortensen U.H."/>
            <person name="Larsen T.O."/>
            <person name="Devries R.P."/>
            <person name="Grigoriev I.V."/>
            <person name="Machida M."/>
            <person name="Baker S.E."/>
            <person name="Andersen M.R."/>
        </authorList>
    </citation>
    <scope>NUCLEOTIDE SEQUENCE [LARGE SCALE GENOMIC DNA]</scope>
    <source>
        <strain evidence="1">CBS 121.62</strain>
    </source>
</reference>
<dbReference type="AlphaFoldDB" id="A0A5N6H8P9"/>
<dbReference type="EMBL" id="ML734567">
    <property type="protein sequence ID" value="KAB8250154.1"/>
    <property type="molecule type" value="Genomic_DNA"/>
</dbReference>
<gene>
    <name evidence="1" type="ORF">BDV35DRAFT_343217</name>
</gene>